<feature type="compositionally biased region" description="Basic and acidic residues" evidence="10">
    <location>
        <begin position="383"/>
        <end position="393"/>
    </location>
</feature>
<evidence type="ECO:0000256" key="3">
    <source>
        <dbReference type="ARBA" id="ARBA00022618"/>
    </source>
</evidence>
<accession>A0AAJ2RYF7</accession>
<dbReference type="InterPro" id="IPR002104">
    <property type="entry name" value="Integrase_catalytic"/>
</dbReference>
<protein>
    <submittedName>
        <fullName evidence="13">Site-specific integrase</fullName>
    </submittedName>
</protein>
<evidence type="ECO:0000259" key="11">
    <source>
        <dbReference type="PROSITE" id="PS51898"/>
    </source>
</evidence>
<comment type="subcellular location">
    <subcellularLocation>
        <location evidence="1">Cytoplasm</location>
    </subcellularLocation>
</comment>
<dbReference type="GO" id="GO:0015074">
    <property type="term" value="P:DNA integration"/>
    <property type="evidence" value="ECO:0007669"/>
    <property type="project" value="UniProtKB-KW"/>
</dbReference>
<dbReference type="Gene3D" id="1.10.443.10">
    <property type="entry name" value="Intergrase catalytic core"/>
    <property type="match status" value="1"/>
</dbReference>
<reference evidence="13" key="1">
    <citation type="submission" date="2023-11" db="EMBL/GenBank/DDBJ databases">
        <title>MicrobeMod: A computational toolkit for identifying prokaryotic methylation and restriction-modification with nanopore sequencing.</title>
        <authorList>
            <person name="Crits-Christoph A."/>
            <person name="Kang S.C."/>
            <person name="Lee H."/>
            <person name="Ostrov N."/>
        </authorList>
    </citation>
    <scope>NUCLEOTIDE SEQUENCE</scope>
    <source>
        <strain evidence="13">ATCC BAA-953</strain>
    </source>
</reference>
<dbReference type="PANTHER" id="PTHR30349">
    <property type="entry name" value="PHAGE INTEGRASE-RELATED"/>
    <property type="match status" value="1"/>
</dbReference>
<name>A0AAJ2RYF7_9GAMM</name>
<dbReference type="AlphaFoldDB" id="A0AAJ2RYF7"/>
<organism evidence="13 14">
    <name type="scientific">Vreelandella alkaliphila</name>
    <dbReference type="NCBI Taxonomy" id="272774"/>
    <lineage>
        <taxon>Bacteria</taxon>
        <taxon>Pseudomonadati</taxon>
        <taxon>Pseudomonadota</taxon>
        <taxon>Gammaproteobacteria</taxon>
        <taxon>Oceanospirillales</taxon>
        <taxon>Halomonadaceae</taxon>
        <taxon>Vreelandella</taxon>
    </lineage>
</organism>
<dbReference type="RefSeq" id="WP_232482905.1">
    <property type="nucleotide sequence ID" value="NZ_JABASV010000008.1"/>
</dbReference>
<dbReference type="GO" id="GO:0003677">
    <property type="term" value="F:DNA binding"/>
    <property type="evidence" value="ECO:0007669"/>
    <property type="project" value="UniProtKB-UniRule"/>
</dbReference>
<evidence type="ECO:0000256" key="4">
    <source>
        <dbReference type="ARBA" id="ARBA00022829"/>
    </source>
</evidence>
<dbReference type="PROSITE" id="PS51898">
    <property type="entry name" value="TYR_RECOMBINASE"/>
    <property type="match status" value="1"/>
</dbReference>
<keyword evidence="3" id="KW-0132">Cell division</keyword>
<feature type="domain" description="Tyr recombinase" evidence="11">
    <location>
        <begin position="183"/>
        <end position="394"/>
    </location>
</feature>
<dbReference type="PANTHER" id="PTHR30349:SF77">
    <property type="entry name" value="TYROSINE RECOMBINASE XERC"/>
    <property type="match status" value="1"/>
</dbReference>
<feature type="region of interest" description="Disordered" evidence="10">
    <location>
        <begin position="383"/>
        <end position="407"/>
    </location>
</feature>
<dbReference type="InterPro" id="IPR013762">
    <property type="entry name" value="Integrase-like_cat_sf"/>
</dbReference>
<evidence type="ECO:0000256" key="8">
    <source>
        <dbReference type="ARBA" id="ARBA00023306"/>
    </source>
</evidence>
<dbReference type="InterPro" id="IPR010998">
    <property type="entry name" value="Integrase_recombinase_N"/>
</dbReference>
<dbReference type="SUPFAM" id="SSF56349">
    <property type="entry name" value="DNA breaking-rejoining enzymes"/>
    <property type="match status" value="1"/>
</dbReference>
<evidence type="ECO:0000256" key="10">
    <source>
        <dbReference type="SAM" id="MobiDB-lite"/>
    </source>
</evidence>
<dbReference type="InterPro" id="IPR044068">
    <property type="entry name" value="CB"/>
</dbReference>
<dbReference type="GO" id="GO:0007059">
    <property type="term" value="P:chromosome segregation"/>
    <property type="evidence" value="ECO:0007669"/>
    <property type="project" value="UniProtKB-KW"/>
</dbReference>
<dbReference type="GO" id="GO:0005737">
    <property type="term" value="C:cytoplasm"/>
    <property type="evidence" value="ECO:0007669"/>
    <property type="project" value="UniProtKB-SubCell"/>
</dbReference>
<dbReference type="GeneID" id="303163969"/>
<dbReference type="InterPro" id="IPR050090">
    <property type="entry name" value="Tyrosine_recombinase_XerCD"/>
</dbReference>
<keyword evidence="2" id="KW-0963">Cytoplasm</keyword>
<keyword evidence="7" id="KW-0233">DNA recombination</keyword>
<comment type="caution">
    <text evidence="13">The sequence shown here is derived from an EMBL/GenBank/DDBJ whole genome shotgun (WGS) entry which is preliminary data.</text>
</comment>
<evidence type="ECO:0000256" key="9">
    <source>
        <dbReference type="PROSITE-ProRule" id="PRU01248"/>
    </source>
</evidence>
<dbReference type="Proteomes" id="UP001276761">
    <property type="component" value="Unassembled WGS sequence"/>
</dbReference>
<feature type="domain" description="Core-binding (CB)" evidence="12">
    <location>
        <begin position="53"/>
        <end position="157"/>
    </location>
</feature>
<dbReference type="Pfam" id="PF00589">
    <property type="entry name" value="Phage_integrase"/>
    <property type="match status" value="1"/>
</dbReference>
<evidence type="ECO:0000313" key="14">
    <source>
        <dbReference type="Proteomes" id="UP001276761"/>
    </source>
</evidence>
<proteinExistence type="predicted"/>
<dbReference type="CDD" id="cd00397">
    <property type="entry name" value="DNA_BRE_C"/>
    <property type="match status" value="1"/>
</dbReference>
<sequence>MQWTWGNAEMPGEVAKQQEQAYKGLEKGGWPDLLAKSSVPAPPGTDTQLIDAQNDVEAVAAWLREYQDSPQTLKSYRREAERLLLWLSSHNTSLCDMNREMLRQYEAFLADPQPAEQWVGASKPRYHAQWRPFRGGLSPASRRQSLIILQGLFSWLVEAGWVRHNPFVLMRDKARRLNNQAQTIERYLERDLWAWFWQWLNAPVGHASEREAYEQARRRFIFCFAYLLAPRISEMANARMGDFQESEGRWWWVVVGKGSKLARIPVPDDMLECVLEWREALGLSGLPSYHEPDPLIRALDKRRGISDNQLYRLIKGVFSDAADALEAQNGKPAYVNALRRATPHWLRHTAITHQAQSGVSLRHLAESARHSKLDTTSRYLHTEDNEWHQEQQRHRLKTAPKTPSDPL</sequence>
<gene>
    <name evidence="13" type="ORF">SIL78_00670</name>
</gene>
<dbReference type="InterPro" id="IPR011010">
    <property type="entry name" value="DNA_brk_join_enz"/>
</dbReference>
<evidence type="ECO:0000256" key="6">
    <source>
        <dbReference type="ARBA" id="ARBA00023125"/>
    </source>
</evidence>
<dbReference type="GO" id="GO:0006310">
    <property type="term" value="P:DNA recombination"/>
    <property type="evidence" value="ECO:0007669"/>
    <property type="project" value="UniProtKB-KW"/>
</dbReference>
<evidence type="ECO:0000313" key="13">
    <source>
        <dbReference type="EMBL" id="MDX5976070.1"/>
    </source>
</evidence>
<evidence type="ECO:0000259" key="12">
    <source>
        <dbReference type="PROSITE" id="PS51900"/>
    </source>
</evidence>
<evidence type="ECO:0000256" key="5">
    <source>
        <dbReference type="ARBA" id="ARBA00022908"/>
    </source>
</evidence>
<dbReference type="Gene3D" id="1.10.150.130">
    <property type="match status" value="1"/>
</dbReference>
<evidence type="ECO:0000256" key="2">
    <source>
        <dbReference type="ARBA" id="ARBA00022490"/>
    </source>
</evidence>
<dbReference type="GO" id="GO:0051301">
    <property type="term" value="P:cell division"/>
    <property type="evidence" value="ECO:0007669"/>
    <property type="project" value="UniProtKB-KW"/>
</dbReference>
<evidence type="ECO:0000256" key="1">
    <source>
        <dbReference type="ARBA" id="ARBA00004496"/>
    </source>
</evidence>
<keyword evidence="8" id="KW-0131">Cell cycle</keyword>
<keyword evidence="4" id="KW-0159">Chromosome partition</keyword>
<dbReference type="EMBL" id="JAWXXT010000001">
    <property type="protein sequence ID" value="MDX5976070.1"/>
    <property type="molecule type" value="Genomic_DNA"/>
</dbReference>
<keyword evidence="6 9" id="KW-0238">DNA-binding</keyword>
<keyword evidence="5" id="KW-0229">DNA integration</keyword>
<dbReference type="PROSITE" id="PS51900">
    <property type="entry name" value="CB"/>
    <property type="match status" value="1"/>
</dbReference>
<evidence type="ECO:0000256" key="7">
    <source>
        <dbReference type="ARBA" id="ARBA00023172"/>
    </source>
</evidence>